<organism evidence="3 4">
    <name type="scientific">Ehrlichia minasensis</name>
    <dbReference type="NCBI Taxonomy" id="1242993"/>
    <lineage>
        <taxon>Bacteria</taxon>
        <taxon>Pseudomonadati</taxon>
        <taxon>Pseudomonadota</taxon>
        <taxon>Alphaproteobacteria</taxon>
        <taxon>Rickettsiales</taxon>
        <taxon>Anaplasmataceae</taxon>
        <taxon>Ehrlichia</taxon>
    </lineage>
</organism>
<dbReference type="Proteomes" id="UP000293377">
    <property type="component" value="Unassembled WGS sequence"/>
</dbReference>
<feature type="region of interest" description="Disordered" evidence="1">
    <location>
        <begin position="27"/>
        <end position="706"/>
    </location>
</feature>
<feature type="compositionally biased region" description="Polar residues" evidence="1">
    <location>
        <begin position="103"/>
        <end position="116"/>
    </location>
</feature>
<feature type="compositionally biased region" description="Polar residues" evidence="1">
    <location>
        <begin position="235"/>
        <end position="253"/>
    </location>
</feature>
<evidence type="ECO:0000313" key="3">
    <source>
        <dbReference type="EMBL" id="RZB12296.1"/>
    </source>
</evidence>
<keyword evidence="4" id="KW-1185">Reference proteome</keyword>
<protein>
    <recommendedName>
        <fullName evidence="5">DUF3514 domain-containing protein</fullName>
    </recommendedName>
</protein>
<keyword evidence="2" id="KW-0732">Signal</keyword>
<feature type="compositionally biased region" description="Basic and acidic residues" evidence="1">
    <location>
        <begin position="640"/>
        <end position="649"/>
    </location>
</feature>
<sequence length="1116" mass="121736">MFFVSLVVVSTIIGFAATALLELVTGNSGEEKEKESGTDEKSESNKDVVRTSDKTHCRTTASGKRGKVGKHKSRLKRGKRHAHRSSKSGQGGKSAAKVLASTDVASQAEAQETSGVRRQRADKKIDVQSPDRVDRGQCDELNAETSSSKDVKSEEEDGERSGRGVQAVDGESSKVSEEQSKKHSDETSSDKNVKSEEGIKSTSDQDIQAEGNKSDKGTQDEGEKPGTESSKDLQRPSSDTSVQNTGAGTSTQDGESDKSAGAGSGGVTQATGSQDQYLILGARPKERTRPVKGKKSKLSKDPGVQKGVAADTCQVEKDDKSSNGSVKTSSKDKEKLEEKKQPESAEKVIVQSPDKVDQGQGDKLNAETSSSKDVKSEEEGGKRSDQEVQAVDGESDKVSEEQCKKHSDETSSSKDVKSEEEGGKRSDQEVRVVDGESGKVSEEQCKKHSDETSSGKDVKSEEEGGKRSDQEVQAVDGESGKVGEEQGKKHSDETSSGKDVKSEEEDETRSDQEVQAVDGESDKVNEEQGKKHSDETSSGKDVKSGEESGKRSDQKAQAESNKSDKGTQDEDEKHGAESSKDLQRPSSDTSVQNTGAGTSTQDGESDKSAGAGSGGVAQAPGSQDQYLALGARPKKRTKPVRVEKSKPTEKSNVQGAMAASSVHVDQGEVLGDSSLLEGAKPKDRSTKGKGPKPPERPKKPAVQFFDWDSGSYSEKDPFLVQSEKEFKKDSAATQQEVGLTTSVTQVDAMPVEKKTGELAMLVQVTVVNGNPVITVPRGAFKLSLVNRDNMSQQLPYKKHRNFQDRMSQLKHMQFIYCYNMYKNMFCVEHGYLSFNQCMIQSLMISDAQYMDLLCFVMKNAYLLCCTQVFNNTALRNSLVWNGWFVSNPNEVDIIVFQSMHYMYSCSAHELKEYLSLLFNKYIALKPKIVHSPLYFKRLLLLLCNLVNRRLCVAGCSEQILDFAIVNTAVMLGCMYLNYRDFSDIPLDAGIDEIIAHMKLNNSRAGVIGGKCLLFFSNVNNLYSSSGNDLKSVKMCGMQFPRILVQQCSERFPVQLGNAIATGVVFEAIMKDLAMQLCVLVDKMSVEACEEEIDAYAEIYNRIINNFNVGEDKGQQR</sequence>
<feature type="compositionally biased region" description="Basic and acidic residues" evidence="1">
    <location>
        <begin position="212"/>
        <end position="234"/>
    </location>
</feature>
<evidence type="ECO:0000256" key="1">
    <source>
        <dbReference type="SAM" id="MobiDB-lite"/>
    </source>
</evidence>
<feature type="compositionally biased region" description="Basic and acidic residues" evidence="1">
    <location>
        <begin position="679"/>
        <end position="698"/>
    </location>
</feature>
<feature type="compositionally biased region" description="Polar residues" evidence="1">
    <location>
        <begin position="584"/>
        <end position="602"/>
    </location>
</feature>
<evidence type="ECO:0008006" key="5">
    <source>
        <dbReference type="Google" id="ProtNLM"/>
    </source>
</evidence>
<evidence type="ECO:0000313" key="4">
    <source>
        <dbReference type="Proteomes" id="UP000293377"/>
    </source>
</evidence>
<feature type="compositionally biased region" description="Basic residues" evidence="1">
    <location>
        <begin position="64"/>
        <end position="86"/>
    </location>
</feature>
<feature type="compositionally biased region" description="Basic and acidic residues" evidence="1">
    <location>
        <begin position="122"/>
        <end position="138"/>
    </location>
</feature>
<feature type="compositionally biased region" description="Polar residues" evidence="1">
    <location>
        <begin position="267"/>
        <end position="276"/>
    </location>
</feature>
<feature type="compositionally biased region" description="Basic and acidic residues" evidence="1">
    <location>
        <begin position="478"/>
        <end position="501"/>
    </location>
</feature>
<feature type="compositionally biased region" description="Basic and acidic residues" evidence="1">
    <location>
        <begin position="29"/>
        <end position="56"/>
    </location>
</feature>
<feature type="compositionally biased region" description="Basic and acidic residues" evidence="1">
    <location>
        <begin position="171"/>
        <end position="199"/>
    </location>
</feature>
<feature type="signal peptide" evidence="2">
    <location>
        <begin position="1"/>
        <end position="21"/>
    </location>
</feature>
<reference evidence="3 4" key="1">
    <citation type="submission" date="2018-06" db="EMBL/GenBank/DDBJ databases">
        <title>Complete Genome Sequence of Ehrlichia minasensis Isolated From Cattle.</title>
        <authorList>
            <person name="Aguiar D.M."/>
            <person name="Araujo J.P.A.Jr."/>
            <person name="Nakazato L."/>
            <person name="Bard E."/>
            <person name="Cabezas-Cruz A."/>
        </authorList>
    </citation>
    <scope>NUCLEOTIDE SEQUENCE [LARGE SCALE GENOMIC DNA]</scope>
    <source>
        <strain evidence="3 4">B11</strain>
    </source>
</reference>
<accession>A0A4Q6I6K1</accession>
<proteinExistence type="predicted"/>
<dbReference type="EMBL" id="QOHL01000037">
    <property type="protein sequence ID" value="RZB12296.1"/>
    <property type="molecule type" value="Genomic_DNA"/>
</dbReference>
<feature type="compositionally biased region" description="Basic and acidic residues" evidence="1">
    <location>
        <begin position="329"/>
        <end position="346"/>
    </location>
</feature>
<feature type="chain" id="PRO_5020206526" description="DUF3514 domain-containing protein" evidence="2">
    <location>
        <begin position="22"/>
        <end position="1116"/>
    </location>
</feature>
<feature type="compositionally biased region" description="Basic and acidic residues" evidence="1">
    <location>
        <begin position="394"/>
        <end position="470"/>
    </location>
</feature>
<comment type="caution">
    <text evidence="3">The sequence shown here is derived from an EMBL/GenBank/DDBJ whole genome shotgun (WGS) entry which is preliminary data.</text>
</comment>
<name>A0A4Q6I6K1_9RICK</name>
<feature type="compositionally biased region" description="Basic and acidic residues" evidence="1">
    <location>
        <begin position="520"/>
        <end position="583"/>
    </location>
</feature>
<feature type="compositionally biased region" description="Basic and acidic residues" evidence="1">
    <location>
        <begin position="370"/>
        <end position="386"/>
    </location>
</feature>
<evidence type="ECO:0000256" key="2">
    <source>
        <dbReference type="SAM" id="SignalP"/>
    </source>
</evidence>
<gene>
    <name evidence="3" type="ORF">DRF75_04890</name>
</gene>
<dbReference type="AlphaFoldDB" id="A0A4Q6I6K1"/>